<evidence type="ECO:0000256" key="1">
    <source>
        <dbReference type="ARBA" id="ARBA00004123"/>
    </source>
</evidence>
<comment type="subcellular location">
    <subcellularLocation>
        <location evidence="1">Nucleus</location>
    </subcellularLocation>
</comment>
<reference evidence="14" key="1">
    <citation type="submission" date="2025-08" db="UniProtKB">
        <authorList>
            <consortium name="Ensembl"/>
        </authorList>
    </citation>
    <scope>IDENTIFICATION</scope>
</reference>
<dbReference type="FunFam" id="3.30.160.60:FF:000792">
    <property type="entry name" value="Zinc finger and BTB domain-containing protein 16"/>
    <property type="match status" value="1"/>
</dbReference>
<sequence length="628" mass="68387">MDLTKMGLIQLQNPCHPTGLLHKANQMRLAGTLCDVVIMVDSQEFHAHRTVLACTSKMFEILFHRNSQHYTLDFLSPKTFQQILEYAYTATLQAKVEDLDDLLYAAEILEIEYLEEQCLKILETIQASEDNDTEVAMADGGAATTTEEEEERKSRYIKGLFISKPTGEEGGYAGMASQSLPAATVEQSPSASASYCSLSSMSPTKAAVDSLMTIGQSLLQGALPPSVPEDSRSATTRRPSSLAEVKTEAMQVDEASSHDSPRTAEPGASSGEKPDEKGKEGPGTPTRSSVITSARELHYTREEGAEPPPDPGQGLPLGPEPSAAAPGEKPLGIYSLLPNHKTEPVLGVPPTVASALHVQPALAVSMDFSAYGGLLPQGFIQRELFSKLGELAAGMKTESRALGEQCSVCGAELPDNETLEQHRKLHSGMKTYGCELCGKRFLDSLRLRMHLLAHSAGAKALVCDQCGAQFSKEDALETHRQTHTGTDMAVFCLLCGKRFQTQSALQQHMEVHAGVRSYICSECNRTFPSHTALKRHLRSHTGDHPYECEFCGSCFRDESTLKGHKRIHTGEKPYECNGCGKKFSLKHQLETHYRVHTGTCWGVCGEAGNDRPVPQRKGWHVDQGSSQG</sequence>
<dbReference type="SUPFAM" id="SSF54695">
    <property type="entry name" value="POZ domain"/>
    <property type="match status" value="1"/>
</dbReference>
<dbReference type="GO" id="GO:0000978">
    <property type="term" value="F:RNA polymerase II cis-regulatory region sequence-specific DNA binding"/>
    <property type="evidence" value="ECO:0007669"/>
    <property type="project" value="TreeGrafter"/>
</dbReference>
<dbReference type="GO" id="GO:0008270">
    <property type="term" value="F:zinc ion binding"/>
    <property type="evidence" value="ECO:0007669"/>
    <property type="project" value="UniProtKB-KW"/>
</dbReference>
<feature type="domain" description="BTB" evidence="12">
    <location>
        <begin position="34"/>
        <end position="96"/>
    </location>
</feature>
<dbReference type="FunFam" id="3.30.160.60:FF:000553">
    <property type="entry name" value="Zinc finger and BTB domain-containing protein 16"/>
    <property type="match status" value="1"/>
</dbReference>
<feature type="domain" description="C2H2-type" evidence="13">
    <location>
        <begin position="518"/>
        <end position="545"/>
    </location>
</feature>
<dbReference type="SUPFAM" id="SSF57667">
    <property type="entry name" value="beta-beta-alpha zinc fingers"/>
    <property type="match status" value="4"/>
</dbReference>
<evidence type="ECO:0000256" key="7">
    <source>
        <dbReference type="ARBA" id="ARBA00023015"/>
    </source>
</evidence>
<evidence type="ECO:0000256" key="5">
    <source>
        <dbReference type="ARBA" id="ARBA00022771"/>
    </source>
</evidence>
<accession>A0A8C0TVU5</accession>
<evidence type="ECO:0000256" key="10">
    <source>
        <dbReference type="PROSITE-ProRule" id="PRU00042"/>
    </source>
</evidence>
<feature type="domain" description="C2H2-type" evidence="13">
    <location>
        <begin position="432"/>
        <end position="459"/>
    </location>
</feature>
<feature type="domain" description="C2H2-type" evidence="13">
    <location>
        <begin position="404"/>
        <end position="431"/>
    </location>
</feature>
<dbReference type="Pfam" id="PF00651">
    <property type="entry name" value="BTB"/>
    <property type="match status" value="1"/>
</dbReference>
<keyword evidence="6" id="KW-0862">Zinc</keyword>
<protein>
    <submittedName>
        <fullName evidence="14">Zinc finger and BTB domain containing 16</fullName>
    </submittedName>
</protein>
<dbReference type="InterPro" id="IPR000210">
    <property type="entry name" value="BTB/POZ_dom"/>
</dbReference>
<evidence type="ECO:0000256" key="9">
    <source>
        <dbReference type="ARBA" id="ARBA00023242"/>
    </source>
</evidence>
<comment type="similarity">
    <text evidence="2">Belongs to the krueppel C2H2-type zinc-finger protein family.</text>
</comment>
<keyword evidence="4" id="KW-0677">Repeat</keyword>
<dbReference type="PANTHER" id="PTHR46105">
    <property type="entry name" value="AGAP004733-PA"/>
    <property type="match status" value="1"/>
</dbReference>
<dbReference type="SMART" id="SM00225">
    <property type="entry name" value="BTB"/>
    <property type="match status" value="1"/>
</dbReference>
<dbReference type="FunFam" id="3.30.160.60:FF:001082">
    <property type="entry name" value="zinc finger and BTB domain-containing protein 16"/>
    <property type="match status" value="1"/>
</dbReference>
<dbReference type="PROSITE" id="PS50097">
    <property type="entry name" value="BTB"/>
    <property type="match status" value="1"/>
</dbReference>
<dbReference type="PANTHER" id="PTHR46105:SF6">
    <property type="entry name" value="ZINC FINGER AND BTB DOMAIN-CONTAINING PROTEIN 7A"/>
    <property type="match status" value="1"/>
</dbReference>
<evidence type="ECO:0000256" key="6">
    <source>
        <dbReference type="ARBA" id="ARBA00022833"/>
    </source>
</evidence>
<dbReference type="InterPro" id="IPR050457">
    <property type="entry name" value="ZnFinger_BTB_dom_contain"/>
</dbReference>
<keyword evidence="9" id="KW-0539">Nucleus</keyword>
<dbReference type="Pfam" id="PF13912">
    <property type="entry name" value="zf-C2H2_6"/>
    <property type="match status" value="2"/>
</dbReference>
<keyword evidence="5 10" id="KW-0863">Zinc-finger</keyword>
<proteinExistence type="inferred from homology"/>
<evidence type="ECO:0000256" key="4">
    <source>
        <dbReference type="ARBA" id="ARBA00022737"/>
    </source>
</evidence>
<evidence type="ECO:0000313" key="14">
    <source>
        <dbReference type="Ensembl" id="ENSCCEP00000000539.1"/>
    </source>
</evidence>
<dbReference type="Proteomes" id="UP000694410">
    <property type="component" value="Unplaced"/>
</dbReference>
<dbReference type="InterPro" id="IPR013087">
    <property type="entry name" value="Znf_C2H2_type"/>
</dbReference>
<evidence type="ECO:0000256" key="11">
    <source>
        <dbReference type="SAM" id="MobiDB-lite"/>
    </source>
</evidence>
<keyword evidence="3" id="KW-0479">Metal-binding</keyword>
<gene>
    <name evidence="14" type="primary">ZBTB16</name>
</gene>
<dbReference type="FunFam" id="3.30.160.60:FF:001013">
    <property type="entry name" value="Zinc finger and BTB domain-containing protein 16"/>
    <property type="match status" value="1"/>
</dbReference>
<evidence type="ECO:0000256" key="8">
    <source>
        <dbReference type="ARBA" id="ARBA00023163"/>
    </source>
</evidence>
<dbReference type="CDD" id="cd18205">
    <property type="entry name" value="BTB_POZ_ZBTB16_PLZF"/>
    <property type="match status" value="1"/>
</dbReference>
<evidence type="ECO:0000256" key="2">
    <source>
        <dbReference type="ARBA" id="ARBA00006991"/>
    </source>
</evidence>
<reference evidence="14" key="2">
    <citation type="submission" date="2025-09" db="UniProtKB">
        <authorList>
            <consortium name="Ensembl"/>
        </authorList>
    </citation>
    <scope>IDENTIFICATION</scope>
</reference>
<dbReference type="InterPro" id="IPR011333">
    <property type="entry name" value="SKP1/BTB/POZ_sf"/>
</dbReference>
<dbReference type="SMART" id="SM00355">
    <property type="entry name" value="ZnF_C2H2"/>
    <property type="match status" value="7"/>
</dbReference>
<dbReference type="InterPro" id="IPR036236">
    <property type="entry name" value="Znf_C2H2_sf"/>
</dbReference>
<feature type="region of interest" description="Disordered" evidence="11">
    <location>
        <begin position="221"/>
        <end position="331"/>
    </location>
</feature>
<name>A0A8C0TVU5_CYACU</name>
<evidence type="ECO:0000313" key="15">
    <source>
        <dbReference type="Proteomes" id="UP000694410"/>
    </source>
</evidence>
<dbReference type="PROSITE" id="PS00028">
    <property type="entry name" value="ZINC_FINGER_C2H2_1"/>
    <property type="match status" value="6"/>
</dbReference>
<evidence type="ECO:0000259" key="13">
    <source>
        <dbReference type="PROSITE" id="PS50157"/>
    </source>
</evidence>
<dbReference type="Gene3D" id="3.30.160.60">
    <property type="entry name" value="Classic Zinc Finger"/>
    <property type="match status" value="5"/>
</dbReference>
<dbReference type="FunFam" id="3.30.710.10:FF:000059">
    <property type="entry name" value="Zinc finger and BTB domain-containing protein 16"/>
    <property type="match status" value="1"/>
</dbReference>
<feature type="compositionally biased region" description="Basic and acidic residues" evidence="11">
    <location>
        <begin position="295"/>
        <end position="304"/>
    </location>
</feature>
<feature type="domain" description="C2H2-type" evidence="13">
    <location>
        <begin position="490"/>
        <end position="517"/>
    </location>
</feature>
<keyword evidence="7" id="KW-0805">Transcription regulation</keyword>
<dbReference type="Ensembl" id="ENSCCET00000000992.1">
    <property type="protein sequence ID" value="ENSCCEP00000000539.1"/>
    <property type="gene ID" value="ENSCCEG00000000714.1"/>
</dbReference>
<organism evidence="14 15">
    <name type="scientific">Cyanistes caeruleus</name>
    <name type="common">Eurasian blue tit</name>
    <name type="synonym">Parus caeruleus</name>
    <dbReference type="NCBI Taxonomy" id="156563"/>
    <lineage>
        <taxon>Eukaryota</taxon>
        <taxon>Metazoa</taxon>
        <taxon>Chordata</taxon>
        <taxon>Craniata</taxon>
        <taxon>Vertebrata</taxon>
        <taxon>Euteleostomi</taxon>
        <taxon>Archelosauria</taxon>
        <taxon>Archosauria</taxon>
        <taxon>Dinosauria</taxon>
        <taxon>Saurischia</taxon>
        <taxon>Theropoda</taxon>
        <taxon>Coelurosauria</taxon>
        <taxon>Aves</taxon>
        <taxon>Neognathae</taxon>
        <taxon>Neoaves</taxon>
        <taxon>Telluraves</taxon>
        <taxon>Australaves</taxon>
        <taxon>Passeriformes</taxon>
        <taxon>Paridae</taxon>
        <taxon>Cyanistes</taxon>
    </lineage>
</organism>
<feature type="domain" description="C2H2-type" evidence="13">
    <location>
        <begin position="461"/>
        <end position="488"/>
    </location>
</feature>
<dbReference type="GO" id="GO:0000981">
    <property type="term" value="F:DNA-binding transcription factor activity, RNA polymerase II-specific"/>
    <property type="evidence" value="ECO:0007669"/>
    <property type="project" value="TreeGrafter"/>
</dbReference>
<dbReference type="Gene3D" id="3.30.710.10">
    <property type="entry name" value="Potassium Channel Kv1.1, Chain A"/>
    <property type="match status" value="1"/>
</dbReference>
<feature type="domain" description="C2H2-type" evidence="13">
    <location>
        <begin position="546"/>
        <end position="573"/>
    </location>
</feature>
<feature type="compositionally biased region" description="Low complexity" evidence="11">
    <location>
        <begin position="312"/>
        <end position="321"/>
    </location>
</feature>
<evidence type="ECO:0000259" key="12">
    <source>
        <dbReference type="PROSITE" id="PS50097"/>
    </source>
</evidence>
<dbReference type="AlphaFoldDB" id="A0A8C0TVU5"/>
<feature type="domain" description="C2H2-type" evidence="13">
    <location>
        <begin position="574"/>
        <end position="598"/>
    </location>
</feature>
<evidence type="ECO:0000256" key="3">
    <source>
        <dbReference type="ARBA" id="ARBA00022723"/>
    </source>
</evidence>
<keyword evidence="15" id="KW-1185">Reference proteome</keyword>
<keyword evidence="8" id="KW-0804">Transcription</keyword>
<dbReference type="GO" id="GO:0005634">
    <property type="term" value="C:nucleus"/>
    <property type="evidence" value="ECO:0007669"/>
    <property type="project" value="UniProtKB-SubCell"/>
</dbReference>
<dbReference type="PROSITE" id="PS50157">
    <property type="entry name" value="ZINC_FINGER_C2H2_2"/>
    <property type="match status" value="7"/>
</dbReference>
<dbReference type="Pfam" id="PF00096">
    <property type="entry name" value="zf-C2H2"/>
    <property type="match status" value="3"/>
</dbReference>
<dbReference type="FunFam" id="3.30.160.60:FF:001818">
    <property type="entry name" value="GDNF-inducible zinc finger protein 1 isoform X1"/>
    <property type="match status" value="1"/>
</dbReference>